<proteinExistence type="predicted"/>
<reference evidence="5" key="2">
    <citation type="submission" date="2020-09" db="EMBL/GenBank/DDBJ databases">
        <authorList>
            <person name="Sun Q."/>
            <person name="Ohkuma M."/>
        </authorList>
    </citation>
    <scope>NUCLEOTIDE SEQUENCE</scope>
    <source>
        <strain evidence="5">JCM 4784</strain>
    </source>
</reference>
<dbReference type="PANTHER" id="PTHR11079:SF202">
    <property type="entry name" value="TRNA-SPECIFIC ADENOSINE DEAMINASE"/>
    <property type="match status" value="1"/>
</dbReference>
<evidence type="ECO:0000256" key="3">
    <source>
        <dbReference type="SAM" id="SignalP"/>
    </source>
</evidence>
<protein>
    <recommendedName>
        <fullName evidence="4">CMP/dCMP-type deaminase domain-containing protein</fullName>
    </recommendedName>
</protein>
<dbReference type="GO" id="GO:0052717">
    <property type="term" value="F:tRNA-specific adenosine-34 deaminase activity"/>
    <property type="evidence" value="ECO:0007669"/>
    <property type="project" value="TreeGrafter"/>
</dbReference>
<keyword evidence="3" id="KW-0732">Signal</keyword>
<dbReference type="GO" id="GO:0002100">
    <property type="term" value="P:tRNA wobble adenosine to inosine editing"/>
    <property type="evidence" value="ECO:0007669"/>
    <property type="project" value="TreeGrafter"/>
</dbReference>
<feature type="domain" description="CMP/dCMP-type deaminase" evidence="4">
    <location>
        <begin position="46"/>
        <end position="159"/>
    </location>
</feature>
<dbReference type="PROSITE" id="PS00903">
    <property type="entry name" value="CYT_DCMP_DEAMINASES_1"/>
    <property type="match status" value="1"/>
</dbReference>
<comment type="caution">
    <text evidence="5">The sequence shown here is derived from an EMBL/GenBank/DDBJ whole genome shotgun (WGS) entry which is preliminary data.</text>
</comment>
<dbReference type="PROSITE" id="PS51747">
    <property type="entry name" value="CYT_DCMP_DEAMINASES_2"/>
    <property type="match status" value="1"/>
</dbReference>
<dbReference type="CDD" id="cd01285">
    <property type="entry name" value="nucleoside_deaminase"/>
    <property type="match status" value="1"/>
</dbReference>
<accession>A0A918Z930</accession>
<keyword evidence="6" id="KW-1185">Reference proteome</keyword>
<dbReference type="InterPro" id="IPR016193">
    <property type="entry name" value="Cytidine_deaminase-like"/>
</dbReference>
<evidence type="ECO:0000313" key="6">
    <source>
        <dbReference type="Proteomes" id="UP000608024"/>
    </source>
</evidence>
<evidence type="ECO:0000259" key="4">
    <source>
        <dbReference type="PROSITE" id="PS51747"/>
    </source>
</evidence>
<sequence length="206" mass="21368">MTPVFCTRRRFLSVASSVASSAVAVPSATGSAPSDERPDGQWWTGPWPTGLRAAAVRAMPAAVAYARSGRWPFGAVLVAADSGEVVAGAANTVQDEDPTAHAEMNVLRSATARGLSMARHVVVSTAEPCPMCAGALLWAGVRAVVFGTSSARIAALGVPQIALPFETVARHSTLGPHPAVGGGVRTDLTDPLYRAMARRRRRGRAG</sequence>
<dbReference type="EMBL" id="BNBT01000005">
    <property type="protein sequence ID" value="GHE39089.1"/>
    <property type="molecule type" value="Genomic_DNA"/>
</dbReference>
<dbReference type="PANTHER" id="PTHR11079">
    <property type="entry name" value="CYTOSINE DEAMINASE FAMILY MEMBER"/>
    <property type="match status" value="1"/>
</dbReference>
<dbReference type="Gene3D" id="3.40.140.10">
    <property type="entry name" value="Cytidine Deaminase, domain 2"/>
    <property type="match status" value="1"/>
</dbReference>
<dbReference type="Proteomes" id="UP000608024">
    <property type="component" value="Unassembled WGS sequence"/>
</dbReference>
<dbReference type="GO" id="GO:0008270">
    <property type="term" value="F:zinc ion binding"/>
    <property type="evidence" value="ECO:0007669"/>
    <property type="project" value="InterPro"/>
</dbReference>
<dbReference type="InterPro" id="IPR016192">
    <property type="entry name" value="APOBEC/CMP_deaminase_Zn-bd"/>
</dbReference>
<dbReference type="PROSITE" id="PS51318">
    <property type="entry name" value="TAT"/>
    <property type="match status" value="1"/>
</dbReference>
<evidence type="ECO:0000256" key="1">
    <source>
        <dbReference type="ARBA" id="ARBA00022723"/>
    </source>
</evidence>
<evidence type="ECO:0000256" key="2">
    <source>
        <dbReference type="ARBA" id="ARBA00022833"/>
    </source>
</evidence>
<dbReference type="RefSeq" id="WP_229925311.1">
    <property type="nucleotide sequence ID" value="NZ_BNBT01000005.1"/>
</dbReference>
<name>A0A918Z930_9ACTN</name>
<keyword evidence="2" id="KW-0862">Zinc</keyword>
<dbReference type="InterPro" id="IPR006311">
    <property type="entry name" value="TAT_signal"/>
</dbReference>
<gene>
    <name evidence="5" type="ORF">GCM10018785_05840</name>
</gene>
<dbReference type="AlphaFoldDB" id="A0A918Z930"/>
<reference evidence="5" key="1">
    <citation type="journal article" date="2014" name="Int. J. Syst. Evol. Microbiol.">
        <title>Complete genome sequence of Corynebacterium casei LMG S-19264T (=DSM 44701T), isolated from a smear-ripened cheese.</title>
        <authorList>
            <consortium name="US DOE Joint Genome Institute (JGI-PGF)"/>
            <person name="Walter F."/>
            <person name="Albersmeier A."/>
            <person name="Kalinowski J."/>
            <person name="Ruckert C."/>
        </authorList>
    </citation>
    <scope>NUCLEOTIDE SEQUENCE</scope>
    <source>
        <strain evidence="5">JCM 4784</strain>
    </source>
</reference>
<dbReference type="InterPro" id="IPR002125">
    <property type="entry name" value="CMP_dCMP_dom"/>
</dbReference>
<feature type="signal peptide" evidence="3">
    <location>
        <begin position="1"/>
        <end position="24"/>
    </location>
</feature>
<dbReference type="SUPFAM" id="SSF53927">
    <property type="entry name" value="Cytidine deaminase-like"/>
    <property type="match status" value="1"/>
</dbReference>
<feature type="chain" id="PRO_5037045437" description="CMP/dCMP-type deaminase domain-containing protein" evidence="3">
    <location>
        <begin position="25"/>
        <end position="206"/>
    </location>
</feature>
<dbReference type="Pfam" id="PF00383">
    <property type="entry name" value="dCMP_cyt_deam_1"/>
    <property type="match status" value="1"/>
</dbReference>
<keyword evidence="1" id="KW-0479">Metal-binding</keyword>
<evidence type="ECO:0000313" key="5">
    <source>
        <dbReference type="EMBL" id="GHE39089.1"/>
    </source>
</evidence>
<organism evidence="5 6">
    <name type="scientific">Streptomyces longispororuber</name>
    <dbReference type="NCBI Taxonomy" id="68230"/>
    <lineage>
        <taxon>Bacteria</taxon>
        <taxon>Bacillati</taxon>
        <taxon>Actinomycetota</taxon>
        <taxon>Actinomycetes</taxon>
        <taxon>Kitasatosporales</taxon>
        <taxon>Streptomycetaceae</taxon>
        <taxon>Streptomyces</taxon>
    </lineage>
</organism>